<dbReference type="InterPro" id="IPR032465">
    <property type="entry name" value="ACMSD"/>
</dbReference>
<keyword evidence="1 3" id="KW-0210">Decarboxylase</keyword>
<sequence>MIRISTISVLSYGKTDIRHVFSRCNLKQGRPSSLRSSHIVLVYEEGIKYYRLQLNKVMIQLVSKVSLSNKDAVPPLPLVTLEDHFLAPSFEDNPEIARLYNFFPSRTKDSLRDLSDARLANMDEGGVAVQVVSHGPGAGNADQCRAANDHLAAAIAKHPERLRGFATLSMGDADAAAKEFARCVRELGFVGALIENNTGGRHYGHEQFWPVFAMAQELDVPIYIHPAFPEGDFAEHLKGEYADVI</sequence>
<evidence type="ECO:0000259" key="4">
    <source>
        <dbReference type="Pfam" id="PF04909"/>
    </source>
</evidence>
<dbReference type="InterPro" id="IPR006680">
    <property type="entry name" value="Amidohydro-rel"/>
</dbReference>
<dbReference type="RefSeq" id="XP_064725975.1">
    <property type="nucleotide sequence ID" value="XM_064878407.1"/>
</dbReference>
<keyword evidence="6" id="KW-1185">Reference proteome</keyword>
<evidence type="ECO:0000313" key="6">
    <source>
        <dbReference type="Proteomes" id="UP001334248"/>
    </source>
</evidence>
<proteinExistence type="inferred from homology"/>
<dbReference type="Proteomes" id="UP001334248">
    <property type="component" value="Unassembled WGS sequence"/>
</dbReference>
<evidence type="ECO:0000256" key="2">
    <source>
        <dbReference type="ARBA" id="ARBA00023239"/>
    </source>
</evidence>
<dbReference type="SUPFAM" id="SSF51556">
    <property type="entry name" value="Metallo-dependent hydrolases"/>
    <property type="match status" value="1"/>
</dbReference>
<comment type="similarity">
    <text evidence="3">Belongs to the metallo-dependent hydrolases superfamily.</text>
</comment>
<dbReference type="GeneID" id="90003463"/>
<gene>
    <name evidence="5" type="ORF">PMZ80_010014</name>
</gene>
<feature type="domain" description="Amidohydrolase-related" evidence="4">
    <location>
        <begin position="105"/>
        <end position="227"/>
    </location>
</feature>
<reference evidence="5 6" key="1">
    <citation type="journal article" date="2023" name="Res Sq">
        <title>Genomic and morphological characterization of Knufia obscura isolated from the Mars 2020 spacecraft assembly facility.</title>
        <authorList>
            <person name="Chander A.M."/>
            <person name="Teixeira M.M."/>
            <person name="Singh N.K."/>
            <person name="Williams M.P."/>
            <person name="Parker C.W."/>
            <person name="Leo P."/>
            <person name="Stajich J.E."/>
            <person name="Torok T."/>
            <person name="Tighe S."/>
            <person name="Mason C.E."/>
            <person name="Venkateswaran K."/>
        </authorList>
    </citation>
    <scope>NUCLEOTIDE SEQUENCE [LARGE SCALE GENOMIC DNA]</scope>
    <source>
        <strain evidence="5 6">CCFEE 5817</strain>
    </source>
</reference>
<dbReference type="PANTHER" id="PTHR21240">
    <property type="entry name" value="2-AMINO-3-CARBOXYLMUCONATE-6-SEMIALDEHYDE DECARBOXYLASE"/>
    <property type="match status" value="1"/>
</dbReference>
<protein>
    <recommendedName>
        <fullName evidence="4">Amidohydrolase-related domain-containing protein</fullName>
    </recommendedName>
</protein>
<evidence type="ECO:0000313" key="5">
    <source>
        <dbReference type="EMBL" id="KAK5937885.1"/>
    </source>
</evidence>
<dbReference type="Pfam" id="PF04909">
    <property type="entry name" value="Amidohydro_2"/>
    <property type="match status" value="1"/>
</dbReference>
<evidence type="ECO:0000256" key="1">
    <source>
        <dbReference type="ARBA" id="ARBA00022793"/>
    </source>
</evidence>
<dbReference type="InterPro" id="IPR032466">
    <property type="entry name" value="Metal_Hydrolase"/>
</dbReference>
<dbReference type="EMBL" id="JAVHJV010000015">
    <property type="protein sequence ID" value="KAK5937885.1"/>
    <property type="molecule type" value="Genomic_DNA"/>
</dbReference>
<name>A0ABR0RBB9_9EURO</name>
<accession>A0ABR0RBB9</accession>
<organism evidence="5 6">
    <name type="scientific">Knufia obscura</name>
    <dbReference type="NCBI Taxonomy" id="1635080"/>
    <lineage>
        <taxon>Eukaryota</taxon>
        <taxon>Fungi</taxon>
        <taxon>Dikarya</taxon>
        <taxon>Ascomycota</taxon>
        <taxon>Pezizomycotina</taxon>
        <taxon>Eurotiomycetes</taxon>
        <taxon>Chaetothyriomycetidae</taxon>
        <taxon>Chaetothyriales</taxon>
        <taxon>Trichomeriaceae</taxon>
        <taxon>Knufia</taxon>
    </lineage>
</organism>
<comment type="caution">
    <text evidence="5">The sequence shown here is derived from an EMBL/GenBank/DDBJ whole genome shotgun (WGS) entry which is preliminary data.</text>
</comment>
<dbReference type="Gene3D" id="3.20.20.140">
    <property type="entry name" value="Metal-dependent hydrolases"/>
    <property type="match status" value="1"/>
</dbReference>
<evidence type="ECO:0000256" key="3">
    <source>
        <dbReference type="RuleBase" id="RU366045"/>
    </source>
</evidence>
<dbReference type="PANTHER" id="PTHR21240:SF30">
    <property type="entry name" value="AMIDOHYDROLASE-RELATED DOMAIN-CONTAINING PROTEIN-RELATED"/>
    <property type="match status" value="1"/>
</dbReference>
<keyword evidence="2 3" id="KW-0456">Lyase</keyword>